<keyword evidence="2 5" id="KW-0812">Transmembrane</keyword>
<feature type="transmembrane region" description="Helical" evidence="5">
    <location>
        <begin position="197"/>
        <end position="215"/>
    </location>
</feature>
<sequence>MSQRNQVYLILLHIGLGVLIAKLPFFSKFYAILIFLAGLYVVVKNKNRNNEILYVIAYIAGSEVLLRTTNGGFFYEYGKYLMLFFTFLGFLLSGLPKIKNPYWFFLFLLLPSIFISFHFLENDYRRKISFEILGPICLGFLSVYNYNKSLFLKEIKLILSSIGFPLVTTCFYLIINYTYNLDKVNMYGSNFYYSGNFAPNQLATVLGFGFFIYFLKVFQAKKYSMVFYFYLLLFCLIFYRGLLTFSRGGIVSGIIAIFCFILIVHLSKLNTSRVKEYILIFILFLSVITIVDYQTKNSLSSRYTNITKFDFSEKKLKKGRYMLVSSDVNNFIENPVFGVGVGVGQEIRKANYNNNINTHSEVTRLVSEHGLLGLTCFFILIIFPIINFKHNIGNIYLIPLFVFWFLSINHSATRIILPLFLYSLTLIKIYPNQEERN</sequence>
<evidence type="ECO:0000256" key="2">
    <source>
        <dbReference type="ARBA" id="ARBA00022692"/>
    </source>
</evidence>
<feature type="transmembrane region" description="Helical" evidence="5">
    <location>
        <begin position="157"/>
        <end position="177"/>
    </location>
</feature>
<feature type="transmembrane region" description="Helical" evidence="5">
    <location>
        <begin position="227"/>
        <end position="243"/>
    </location>
</feature>
<feature type="transmembrane region" description="Helical" evidence="5">
    <location>
        <begin position="126"/>
        <end position="145"/>
    </location>
</feature>
<keyword evidence="7" id="KW-0436">Ligase</keyword>
<gene>
    <name evidence="7" type="ORF">BC748_1312</name>
</gene>
<keyword evidence="4 5" id="KW-0472">Membrane</keyword>
<feature type="transmembrane region" description="Helical" evidence="5">
    <location>
        <begin position="77"/>
        <end position="95"/>
    </location>
</feature>
<feature type="transmembrane region" description="Helical" evidence="5">
    <location>
        <begin position="278"/>
        <end position="295"/>
    </location>
</feature>
<organism evidence="7 8">
    <name type="scientific">Flavobacterium dankookense</name>
    <dbReference type="NCBI Taxonomy" id="706186"/>
    <lineage>
        <taxon>Bacteria</taxon>
        <taxon>Pseudomonadati</taxon>
        <taxon>Bacteroidota</taxon>
        <taxon>Flavobacteriia</taxon>
        <taxon>Flavobacteriales</taxon>
        <taxon>Flavobacteriaceae</taxon>
        <taxon>Flavobacterium</taxon>
    </lineage>
</organism>
<dbReference type="GO" id="GO:0016020">
    <property type="term" value="C:membrane"/>
    <property type="evidence" value="ECO:0007669"/>
    <property type="project" value="UniProtKB-SubCell"/>
</dbReference>
<name>A0A4R6QEA2_9FLAO</name>
<feature type="transmembrane region" description="Helical" evidence="5">
    <location>
        <begin position="102"/>
        <end position="120"/>
    </location>
</feature>
<dbReference type="PANTHER" id="PTHR37422:SF17">
    <property type="entry name" value="O-ANTIGEN LIGASE"/>
    <property type="match status" value="1"/>
</dbReference>
<keyword evidence="8" id="KW-1185">Reference proteome</keyword>
<dbReference type="InterPro" id="IPR051533">
    <property type="entry name" value="WaaL-like"/>
</dbReference>
<evidence type="ECO:0000313" key="8">
    <source>
        <dbReference type="Proteomes" id="UP000295260"/>
    </source>
</evidence>
<feature type="transmembrane region" description="Helical" evidence="5">
    <location>
        <begin position="249"/>
        <end position="266"/>
    </location>
</feature>
<dbReference type="EMBL" id="SNXR01000012">
    <property type="protein sequence ID" value="TDP60326.1"/>
    <property type="molecule type" value="Genomic_DNA"/>
</dbReference>
<dbReference type="OrthoDB" id="1118890at2"/>
<dbReference type="AlphaFoldDB" id="A0A4R6QEA2"/>
<evidence type="ECO:0000256" key="1">
    <source>
        <dbReference type="ARBA" id="ARBA00004141"/>
    </source>
</evidence>
<dbReference type="PANTHER" id="PTHR37422">
    <property type="entry name" value="TEICHURONIC ACID BIOSYNTHESIS PROTEIN TUAE"/>
    <property type="match status" value="1"/>
</dbReference>
<dbReference type="InterPro" id="IPR007016">
    <property type="entry name" value="O-antigen_ligase-rel_domated"/>
</dbReference>
<feature type="transmembrane region" description="Helical" evidence="5">
    <location>
        <begin position="29"/>
        <end position="45"/>
    </location>
</feature>
<feature type="domain" description="O-antigen ligase-related" evidence="6">
    <location>
        <begin position="233"/>
        <end position="378"/>
    </location>
</feature>
<keyword evidence="3 5" id="KW-1133">Transmembrane helix</keyword>
<proteinExistence type="predicted"/>
<accession>A0A4R6QEA2</accession>
<feature type="transmembrane region" description="Helical" evidence="5">
    <location>
        <begin position="7"/>
        <end position="23"/>
    </location>
</feature>
<comment type="caution">
    <text evidence="7">The sequence shown here is derived from an EMBL/GenBank/DDBJ whole genome shotgun (WGS) entry which is preliminary data.</text>
</comment>
<evidence type="ECO:0000256" key="5">
    <source>
        <dbReference type="SAM" id="Phobius"/>
    </source>
</evidence>
<reference evidence="7 8" key="1">
    <citation type="submission" date="2019-03" db="EMBL/GenBank/DDBJ databases">
        <title>Genomic Encyclopedia of Archaeal and Bacterial Type Strains, Phase II (KMG-II): from individual species to whole genera.</title>
        <authorList>
            <person name="Goeker M."/>
        </authorList>
    </citation>
    <scope>NUCLEOTIDE SEQUENCE [LARGE SCALE GENOMIC DNA]</scope>
    <source>
        <strain evidence="7 8">DSM 25687</strain>
    </source>
</reference>
<evidence type="ECO:0000256" key="4">
    <source>
        <dbReference type="ARBA" id="ARBA00023136"/>
    </source>
</evidence>
<feature type="transmembrane region" description="Helical" evidence="5">
    <location>
        <begin position="52"/>
        <end position="71"/>
    </location>
</feature>
<evidence type="ECO:0000313" key="7">
    <source>
        <dbReference type="EMBL" id="TDP60326.1"/>
    </source>
</evidence>
<dbReference type="Pfam" id="PF04932">
    <property type="entry name" value="Wzy_C"/>
    <property type="match status" value="1"/>
</dbReference>
<dbReference type="GO" id="GO:0016874">
    <property type="term" value="F:ligase activity"/>
    <property type="evidence" value="ECO:0007669"/>
    <property type="project" value="UniProtKB-KW"/>
</dbReference>
<evidence type="ECO:0000259" key="6">
    <source>
        <dbReference type="Pfam" id="PF04932"/>
    </source>
</evidence>
<dbReference type="Proteomes" id="UP000295260">
    <property type="component" value="Unassembled WGS sequence"/>
</dbReference>
<protein>
    <submittedName>
        <fullName evidence="7">O-antigen ligase-like membrane protein</fullName>
    </submittedName>
</protein>
<comment type="subcellular location">
    <subcellularLocation>
        <location evidence="1">Membrane</location>
        <topology evidence="1">Multi-pass membrane protein</topology>
    </subcellularLocation>
</comment>
<dbReference type="RefSeq" id="WP_133532604.1">
    <property type="nucleotide sequence ID" value="NZ_SNXR01000012.1"/>
</dbReference>
<feature type="transmembrane region" description="Helical" evidence="5">
    <location>
        <begin position="395"/>
        <end position="417"/>
    </location>
</feature>
<evidence type="ECO:0000256" key="3">
    <source>
        <dbReference type="ARBA" id="ARBA00022989"/>
    </source>
</evidence>
<feature type="transmembrane region" description="Helical" evidence="5">
    <location>
        <begin position="370"/>
        <end position="388"/>
    </location>
</feature>